<dbReference type="AlphaFoldDB" id="A0A1G7EG18"/>
<dbReference type="EMBL" id="FNBD01000002">
    <property type="protein sequence ID" value="SDE62613.1"/>
    <property type="molecule type" value="Genomic_DNA"/>
</dbReference>
<dbReference type="PANTHER" id="PTHR46797:SF1">
    <property type="entry name" value="METHYLPHOSPHONATE SYNTHASE"/>
    <property type="match status" value="1"/>
</dbReference>
<dbReference type="GO" id="GO:0003700">
    <property type="term" value="F:DNA-binding transcription factor activity"/>
    <property type="evidence" value="ECO:0007669"/>
    <property type="project" value="TreeGrafter"/>
</dbReference>
<dbReference type="Gene3D" id="1.10.260.40">
    <property type="entry name" value="lambda repressor-like DNA-binding domains"/>
    <property type="match status" value="1"/>
</dbReference>
<dbReference type="PANTHER" id="PTHR46797">
    <property type="entry name" value="HTH-TYPE TRANSCRIPTIONAL REGULATOR"/>
    <property type="match status" value="1"/>
</dbReference>
<dbReference type="PROSITE" id="PS50943">
    <property type="entry name" value="HTH_CROC1"/>
    <property type="match status" value="1"/>
</dbReference>
<sequence>MNSIANKIIETRKIKGLSQEELAEQSKISLRTLQRIENNENNPRGKTLSLICNTLELNLEEMLATNQNQSPNIATKFINFFFFTVANLLLVALLGFMTIDSQANFNSRFAMVLLSILIPLFIINFTPNMSSNERLLKFGFGYLLYFIATLSIAGFVTGFLSGLFLCILINLSMLYFGSQLINKK</sequence>
<dbReference type="RefSeq" id="WP_024479404.1">
    <property type="nucleotide sequence ID" value="NZ_FNBD01000002.1"/>
</dbReference>
<feature type="domain" description="HTH cro/C1-type" evidence="3">
    <location>
        <begin position="8"/>
        <end position="62"/>
    </location>
</feature>
<gene>
    <name evidence="4" type="ORF">SAMN04487992_102298</name>
</gene>
<name>A0A1G7EG18_9FLAO</name>
<dbReference type="InterPro" id="IPR001387">
    <property type="entry name" value="Cro/C1-type_HTH"/>
</dbReference>
<evidence type="ECO:0000256" key="2">
    <source>
        <dbReference type="SAM" id="Phobius"/>
    </source>
</evidence>
<dbReference type="Pfam" id="PF01381">
    <property type="entry name" value="HTH_3"/>
    <property type="match status" value="1"/>
</dbReference>
<keyword evidence="1" id="KW-0238">DNA-binding</keyword>
<reference evidence="5" key="1">
    <citation type="submission" date="2016-10" db="EMBL/GenBank/DDBJ databases">
        <authorList>
            <person name="Varghese N."/>
            <person name="Submissions S."/>
        </authorList>
    </citation>
    <scope>NUCLEOTIDE SEQUENCE [LARGE SCALE GENOMIC DNA]</scope>
    <source>
        <strain evidence="5">DSM 24729</strain>
    </source>
</reference>
<dbReference type="SMART" id="SM00530">
    <property type="entry name" value="HTH_XRE"/>
    <property type="match status" value="1"/>
</dbReference>
<evidence type="ECO:0000259" key="3">
    <source>
        <dbReference type="PROSITE" id="PS50943"/>
    </source>
</evidence>
<feature type="transmembrane region" description="Helical" evidence="2">
    <location>
        <begin position="105"/>
        <end position="123"/>
    </location>
</feature>
<feature type="transmembrane region" description="Helical" evidence="2">
    <location>
        <begin position="77"/>
        <end position="99"/>
    </location>
</feature>
<dbReference type="Proteomes" id="UP000182114">
    <property type="component" value="Unassembled WGS sequence"/>
</dbReference>
<keyword evidence="2" id="KW-1133">Transmembrane helix</keyword>
<feature type="transmembrane region" description="Helical" evidence="2">
    <location>
        <begin position="135"/>
        <end position="156"/>
    </location>
</feature>
<dbReference type="CDD" id="cd00093">
    <property type="entry name" value="HTH_XRE"/>
    <property type="match status" value="1"/>
</dbReference>
<organism evidence="4 5">
    <name type="scientific">Cellulophaga baltica</name>
    <dbReference type="NCBI Taxonomy" id="76594"/>
    <lineage>
        <taxon>Bacteria</taxon>
        <taxon>Pseudomonadati</taxon>
        <taxon>Bacteroidota</taxon>
        <taxon>Flavobacteriia</taxon>
        <taxon>Flavobacteriales</taxon>
        <taxon>Flavobacteriaceae</taxon>
        <taxon>Cellulophaga</taxon>
    </lineage>
</organism>
<dbReference type="GO" id="GO:0003677">
    <property type="term" value="F:DNA binding"/>
    <property type="evidence" value="ECO:0007669"/>
    <property type="project" value="UniProtKB-KW"/>
</dbReference>
<evidence type="ECO:0000313" key="5">
    <source>
        <dbReference type="Proteomes" id="UP000182114"/>
    </source>
</evidence>
<feature type="transmembrane region" description="Helical" evidence="2">
    <location>
        <begin position="162"/>
        <end position="181"/>
    </location>
</feature>
<protein>
    <submittedName>
        <fullName evidence="4">Helix-turn-helix</fullName>
    </submittedName>
</protein>
<accession>A0A1G7EG18</accession>
<keyword evidence="2" id="KW-0472">Membrane</keyword>
<keyword evidence="2" id="KW-0812">Transmembrane</keyword>
<keyword evidence="5" id="KW-1185">Reference proteome</keyword>
<dbReference type="GO" id="GO:0005829">
    <property type="term" value="C:cytosol"/>
    <property type="evidence" value="ECO:0007669"/>
    <property type="project" value="TreeGrafter"/>
</dbReference>
<proteinExistence type="predicted"/>
<dbReference type="eggNOG" id="COG1396">
    <property type="taxonomic scope" value="Bacteria"/>
</dbReference>
<evidence type="ECO:0000256" key="1">
    <source>
        <dbReference type="ARBA" id="ARBA00023125"/>
    </source>
</evidence>
<dbReference type="InterPro" id="IPR050807">
    <property type="entry name" value="TransReg_Diox_bact_type"/>
</dbReference>
<dbReference type="SUPFAM" id="SSF47413">
    <property type="entry name" value="lambda repressor-like DNA-binding domains"/>
    <property type="match status" value="1"/>
</dbReference>
<evidence type="ECO:0000313" key="4">
    <source>
        <dbReference type="EMBL" id="SDE62613.1"/>
    </source>
</evidence>
<dbReference type="InterPro" id="IPR010982">
    <property type="entry name" value="Lambda_DNA-bd_dom_sf"/>
</dbReference>